<evidence type="ECO:0000259" key="1">
    <source>
        <dbReference type="Pfam" id="PF17032"/>
    </source>
</evidence>
<gene>
    <name evidence="2" type="ORF">METZ01_LOCUS328980</name>
</gene>
<dbReference type="NCBIfam" id="TIGR01053">
    <property type="entry name" value="LSD1"/>
    <property type="match status" value="1"/>
</dbReference>
<accession>A0A382PSB7</accession>
<name>A0A382PSB7_9ZZZZ</name>
<dbReference type="AlphaFoldDB" id="A0A382PSB7"/>
<organism evidence="2">
    <name type="scientific">marine metagenome</name>
    <dbReference type="NCBI Taxonomy" id="408172"/>
    <lineage>
        <taxon>unclassified sequences</taxon>
        <taxon>metagenomes</taxon>
        <taxon>ecological metagenomes</taxon>
    </lineage>
</organism>
<sequence>MFIIFGTGPKEKIEAEGKFVCPNCNVLKNYLVKSSRQFFRLFFIPLIPMGDKTDPGVECQTCKKFYDTNALEDNNYYLDGTPFIKGEQNQQESNSNNLTIIKICPNCKTNLRLPRGKTGTVKCTSCQQKIYTST</sequence>
<dbReference type="InterPro" id="IPR031493">
    <property type="entry name" value="Zinc_ribbon_15"/>
</dbReference>
<protein>
    <recommendedName>
        <fullName evidence="1">Zinc-ribbon 15 domain-containing protein</fullName>
    </recommendedName>
</protein>
<dbReference type="EMBL" id="UINC01109358">
    <property type="protein sequence ID" value="SVC76126.1"/>
    <property type="molecule type" value="Genomic_DNA"/>
</dbReference>
<dbReference type="Pfam" id="PF17032">
    <property type="entry name" value="Zn_ribbon_15"/>
    <property type="match status" value="1"/>
</dbReference>
<proteinExistence type="predicted"/>
<evidence type="ECO:0000313" key="2">
    <source>
        <dbReference type="EMBL" id="SVC76126.1"/>
    </source>
</evidence>
<feature type="domain" description="Zinc-ribbon 15" evidence="1">
    <location>
        <begin position="20"/>
        <end position="111"/>
    </location>
</feature>
<reference evidence="2" key="1">
    <citation type="submission" date="2018-05" db="EMBL/GenBank/DDBJ databases">
        <authorList>
            <person name="Lanie J.A."/>
            <person name="Ng W.-L."/>
            <person name="Kazmierczak K.M."/>
            <person name="Andrzejewski T.M."/>
            <person name="Davidsen T.M."/>
            <person name="Wayne K.J."/>
            <person name="Tettelin H."/>
            <person name="Glass J.I."/>
            <person name="Rusch D."/>
            <person name="Podicherti R."/>
            <person name="Tsui H.-C.T."/>
            <person name="Winkler M.E."/>
        </authorList>
    </citation>
    <scope>NUCLEOTIDE SEQUENCE</scope>
</reference>